<protein>
    <recommendedName>
        <fullName evidence="2">Polymer-forming cytoskeletal protein</fullName>
    </recommendedName>
</protein>
<gene>
    <name evidence="1" type="ORF">METZ01_LOCUS65324</name>
</gene>
<name>A0A381T8G6_9ZZZZ</name>
<reference evidence="1" key="1">
    <citation type="submission" date="2018-05" db="EMBL/GenBank/DDBJ databases">
        <authorList>
            <person name="Lanie J.A."/>
            <person name="Ng W.-L."/>
            <person name="Kazmierczak K.M."/>
            <person name="Andrzejewski T.M."/>
            <person name="Davidsen T.M."/>
            <person name="Wayne K.J."/>
            <person name="Tettelin H."/>
            <person name="Glass J.I."/>
            <person name="Rusch D."/>
            <person name="Podicherti R."/>
            <person name="Tsui H.-C.T."/>
            <person name="Winkler M.E."/>
        </authorList>
    </citation>
    <scope>NUCLEOTIDE SEQUENCE</scope>
</reference>
<organism evidence="1">
    <name type="scientific">marine metagenome</name>
    <dbReference type="NCBI Taxonomy" id="408172"/>
    <lineage>
        <taxon>unclassified sequences</taxon>
        <taxon>metagenomes</taxon>
        <taxon>ecological metagenomes</taxon>
    </lineage>
</organism>
<evidence type="ECO:0008006" key="2">
    <source>
        <dbReference type="Google" id="ProtNLM"/>
    </source>
</evidence>
<dbReference type="AlphaFoldDB" id="A0A381T8G6"/>
<sequence>MILSTYNCKIIVMSEKTSTLLSDVTIKGNIVEKERLVTDSKIEGDITADQLQTHEGAKITGNISSSKVTLGGLSKGNINADQIRIRSTADVDGVLNQKNLSVEDGAKLKIKTETY</sequence>
<dbReference type="PANTHER" id="PTHR35024:SF4">
    <property type="entry name" value="POLYMER-FORMING CYTOSKELETAL PROTEIN"/>
    <property type="match status" value="1"/>
</dbReference>
<evidence type="ECO:0000313" key="1">
    <source>
        <dbReference type="EMBL" id="SVA12470.1"/>
    </source>
</evidence>
<dbReference type="Pfam" id="PF04519">
    <property type="entry name" value="Bactofilin"/>
    <property type="match status" value="1"/>
</dbReference>
<dbReference type="PANTHER" id="PTHR35024">
    <property type="entry name" value="HYPOTHETICAL CYTOSOLIC PROTEIN"/>
    <property type="match status" value="1"/>
</dbReference>
<accession>A0A381T8G6</accession>
<proteinExistence type="predicted"/>
<dbReference type="InterPro" id="IPR007607">
    <property type="entry name" value="BacA/B"/>
</dbReference>
<dbReference type="EMBL" id="UINC01004188">
    <property type="protein sequence ID" value="SVA12470.1"/>
    <property type="molecule type" value="Genomic_DNA"/>
</dbReference>